<feature type="chain" id="PRO_5012850150" evidence="1">
    <location>
        <begin position="23"/>
        <end position="270"/>
    </location>
</feature>
<dbReference type="Proteomes" id="UP000198287">
    <property type="component" value="Unassembled WGS sequence"/>
</dbReference>
<dbReference type="EMBL" id="LNIX01000056">
    <property type="protein sequence ID" value="OXA37471.1"/>
    <property type="molecule type" value="Genomic_DNA"/>
</dbReference>
<sequence length="270" mass="31720">MIQSTFPNYMIFIVLFISKVCTITLPTIEEILADLKTLCVVKVLHDGVDSNIFKSQSRPGNSIPLIVTRNRLHRATTSLQELNYHNNFRDLSSIRDTGCKISLIYSKYLISQKYREKFRYTKITNWEIPSKFRYHHLHYKIWTMTASSPITIIPTIQTKSDMMNFIQIRIVKATRRFQIIHSFAIIYIRGFSTLEFCVHSWGLERKSENEVCEPFQGNILHVFPRLLSPPMVWLNEETFSSDFALDMSKEFRKTGLFPPVLNPFDRRELI</sequence>
<evidence type="ECO:0000313" key="3">
    <source>
        <dbReference type="Proteomes" id="UP000198287"/>
    </source>
</evidence>
<evidence type="ECO:0000256" key="1">
    <source>
        <dbReference type="SAM" id="SignalP"/>
    </source>
</evidence>
<comment type="caution">
    <text evidence="2">The sequence shown here is derived from an EMBL/GenBank/DDBJ whole genome shotgun (WGS) entry which is preliminary data.</text>
</comment>
<accession>A0A226CYJ1</accession>
<name>A0A226CYJ1_FOLCA</name>
<protein>
    <submittedName>
        <fullName evidence="2">Uncharacterized protein</fullName>
    </submittedName>
</protein>
<evidence type="ECO:0000313" key="2">
    <source>
        <dbReference type="EMBL" id="OXA37471.1"/>
    </source>
</evidence>
<gene>
    <name evidence="2" type="ORF">Fcan01_27723</name>
</gene>
<feature type="signal peptide" evidence="1">
    <location>
        <begin position="1"/>
        <end position="22"/>
    </location>
</feature>
<dbReference type="AlphaFoldDB" id="A0A226CYJ1"/>
<proteinExistence type="predicted"/>
<keyword evidence="3" id="KW-1185">Reference proteome</keyword>
<reference evidence="2 3" key="1">
    <citation type="submission" date="2015-12" db="EMBL/GenBank/DDBJ databases">
        <title>The genome of Folsomia candida.</title>
        <authorList>
            <person name="Faddeeva A."/>
            <person name="Derks M.F."/>
            <person name="Anvar Y."/>
            <person name="Smit S."/>
            <person name="Van Straalen N."/>
            <person name="Roelofs D."/>
        </authorList>
    </citation>
    <scope>NUCLEOTIDE SEQUENCE [LARGE SCALE GENOMIC DNA]</scope>
    <source>
        <strain evidence="2 3">VU population</strain>
        <tissue evidence="2">Whole body</tissue>
    </source>
</reference>
<organism evidence="2 3">
    <name type="scientific">Folsomia candida</name>
    <name type="common">Springtail</name>
    <dbReference type="NCBI Taxonomy" id="158441"/>
    <lineage>
        <taxon>Eukaryota</taxon>
        <taxon>Metazoa</taxon>
        <taxon>Ecdysozoa</taxon>
        <taxon>Arthropoda</taxon>
        <taxon>Hexapoda</taxon>
        <taxon>Collembola</taxon>
        <taxon>Entomobryomorpha</taxon>
        <taxon>Isotomoidea</taxon>
        <taxon>Isotomidae</taxon>
        <taxon>Proisotominae</taxon>
        <taxon>Folsomia</taxon>
    </lineage>
</organism>
<keyword evidence="1" id="KW-0732">Signal</keyword>